<organism evidence="1 2">
    <name type="scientific">Bauhinia variegata</name>
    <name type="common">Purple orchid tree</name>
    <name type="synonym">Phanera variegata</name>
    <dbReference type="NCBI Taxonomy" id="167791"/>
    <lineage>
        <taxon>Eukaryota</taxon>
        <taxon>Viridiplantae</taxon>
        <taxon>Streptophyta</taxon>
        <taxon>Embryophyta</taxon>
        <taxon>Tracheophyta</taxon>
        <taxon>Spermatophyta</taxon>
        <taxon>Magnoliopsida</taxon>
        <taxon>eudicotyledons</taxon>
        <taxon>Gunneridae</taxon>
        <taxon>Pentapetalae</taxon>
        <taxon>rosids</taxon>
        <taxon>fabids</taxon>
        <taxon>Fabales</taxon>
        <taxon>Fabaceae</taxon>
        <taxon>Cercidoideae</taxon>
        <taxon>Cercideae</taxon>
        <taxon>Bauhiniinae</taxon>
        <taxon>Bauhinia</taxon>
    </lineage>
</organism>
<evidence type="ECO:0000313" key="2">
    <source>
        <dbReference type="Proteomes" id="UP000828941"/>
    </source>
</evidence>
<reference evidence="1 2" key="1">
    <citation type="journal article" date="2022" name="DNA Res.">
        <title>Chromosomal-level genome assembly of the orchid tree Bauhinia variegata (Leguminosae; Cercidoideae) supports the allotetraploid origin hypothesis of Bauhinia.</title>
        <authorList>
            <person name="Zhong Y."/>
            <person name="Chen Y."/>
            <person name="Zheng D."/>
            <person name="Pang J."/>
            <person name="Liu Y."/>
            <person name="Luo S."/>
            <person name="Meng S."/>
            <person name="Qian L."/>
            <person name="Wei D."/>
            <person name="Dai S."/>
            <person name="Zhou R."/>
        </authorList>
    </citation>
    <scope>NUCLEOTIDE SEQUENCE [LARGE SCALE GENOMIC DNA]</scope>
    <source>
        <strain evidence="1">BV-YZ2020</strain>
    </source>
</reference>
<comment type="caution">
    <text evidence="1">The sequence shown here is derived from an EMBL/GenBank/DDBJ whole genome shotgun (WGS) entry which is preliminary data.</text>
</comment>
<keyword evidence="2" id="KW-1185">Reference proteome</keyword>
<name>A0ACB9PPF6_BAUVA</name>
<proteinExistence type="predicted"/>
<dbReference type="Proteomes" id="UP000828941">
    <property type="component" value="Chromosome 3"/>
</dbReference>
<sequence>MGTVETRSKTPAEGSSPSPEKARSRTSEQEAGNLKEALKGGEDNSEVSVRGSRENGIGFSINGNEGLVDDADDGVVEVVKSRLVETKVSVQRDFGSRDIEFSFRNDCHGLADSEMNGVSSLLKMRESGRSVIFPYGGGSHSPGKVGSFHGSVKKPGSADGSSEGGSVRIGEEDGKNSMKSWGEEDDEDSGGKVMIIDVPIAETSENESKGGEIEDMGEEGYGFSVGDFVWGKIRSHPWWPGQIYDPSDASESAVKLKLKQKNRFLVAYFGDGTFAWCHPSQLKPFEKNFEHMVKQSSSRTFFNAVQEAVNEIGNLLDLKTTKLAPPLARNSGIKEGVLVPEIGIEKLSTVLIDPLEILSRVKQIAETITIASVLELKILKARLSAFYLFRGGYKLASYQPPQPISGLEDNEVDEAEHLGNNKLAVETLVQGPFEDDFSSPLSPRFNETGHSPGNPANKSSHRRKQKSISEIMGEDNDVHAINKNGDISMEGANVGKSTVSSGRKKRKRGDSAEHDGCVAMEDTDTGTMSRSEEKKDHMDKANNSSGSNRESDQSRGEAKEQIEKGSLSRERKKSKYLSPPFTTPSSGQKKKDIDIESFTGSSEPRLSKRMSKVASQLMESPPLLRCTTEAFLQNLSDKPVEERELAERPNSQTPDDENKRIDTMKIQVPAGEVRSELRSLALNPHICGDIDSLEKIVGFVLVFRSSLYREGSYYKVYNKRQPGRKRKKPESDLGTSTKDQNHTDHTSPKSNHDSEQKKKRRNKEPGPDAPEPRQAVDAEKGKKGTDKSAPAAALFVTFGPGSTLPSKTDIVTLYSKFGSLDEAETDMFYNNHTARVSFLRSSDAEKAFNHSKNVNPFGPNSVSFRIQYLSSESKPGELGQKSRSKASPAKKEHKTLAKPSSSESLGSETSKLNFIKQKLEALTSMLEALDVKLPETKTKLETEIKGLLKDVNKMVESSSS</sequence>
<accession>A0ACB9PPF6</accession>
<protein>
    <submittedName>
        <fullName evidence="1">Uncharacterized protein</fullName>
    </submittedName>
</protein>
<evidence type="ECO:0000313" key="1">
    <source>
        <dbReference type="EMBL" id="KAI4350684.1"/>
    </source>
</evidence>
<dbReference type="EMBL" id="CM039428">
    <property type="protein sequence ID" value="KAI4350684.1"/>
    <property type="molecule type" value="Genomic_DNA"/>
</dbReference>
<gene>
    <name evidence="1" type="ORF">L6164_005114</name>
</gene>